<dbReference type="AlphaFoldDB" id="A0A9D4Z7Y9"/>
<comment type="caution">
    <text evidence="3">The sequence shown here is derived from an EMBL/GenBank/DDBJ whole genome shotgun (WGS) entry which is preliminary data.</text>
</comment>
<protein>
    <recommendedName>
        <fullName evidence="5">XK-related protein</fullName>
    </recommendedName>
</protein>
<evidence type="ECO:0000256" key="2">
    <source>
        <dbReference type="SAM" id="Phobius"/>
    </source>
</evidence>
<feature type="transmembrane region" description="Helical" evidence="2">
    <location>
        <begin position="159"/>
        <end position="181"/>
    </location>
</feature>
<evidence type="ECO:0000313" key="3">
    <source>
        <dbReference type="EMBL" id="KAI5064012.1"/>
    </source>
</evidence>
<proteinExistence type="predicted"/>
<feature type="transmembrane region" description="Helical" evidence="2">
    <location>
        <begin position="50"/>
        <end position="73"/>
    </location>
</feature>
<keyword evidence="2" id="KW-0812">Transmembrane</keyword>
<feature type="transmembrane region" description="Helical" evidence="2">
    <location>
        <begin position="232"/>
        <end position="251"/>
    </location>
</feature>
<reference evidence="3" key="1">
    <citation type="submission" date="2021-01" db="EMBL/GenBank/DDBJ databases">
        <title>Adiantum capillus-veneris genome.</title>
        <authorList>
            <person name="Fang Y."/>
            <person name="Liao Q."/>
        </authorList>
    </citation>
    <scope>NUCLEOTIDE SEQUENCE</scope>
    <source>
        <strain evidence="3">H3</strain>
        <tissue evidence="3">Leaf</tissue>
    </source>
</reference>
<feature type="transmembrane region" description="Helical" evidence="2">
    <location>
        <begin position="193"/>
        <end position="220"/>
    </location>
</feature>
<evidence type="ECO:0000256" key="1">
    <source>
        <dbReference type="SAM" id="MobiDB-lite"/>
    </source>
</evidence>
<feature type="transmembrane region" description="Helical" evidence="2">
    <location>
        <begin position="124"/>
        <end position="147"/>
    </location>
</feature>
<evidence type="ECO:0000313" key="4">
    <source>
        <dbReference type="Proteomes" id="UP000886520"/>
    </source>
</evidence>
<feature type="transmembrane region" description="Helical" evidence="2">
    <location>
        <begin position="305"/>
        <end position="329"/>
    </location>
</feature>
<gene>
    <name evidence="3" type="ORF">GOP47_0020682</name>
</gene>
<evidence type="ECO:0008006" key="5">
    <source>
        <dbReference type="Google" id="ProtNLM"/>
    </source>
</evidence>
<name>A0A9D4Z7Y9_ADICA</name>
<dbReference type="Proteomes" id="UP000886520">
    <property type="component" value="Chromosome 20"/>
</dbReference>
<feature type="compositionally biased region" description="Basic and acidic residues" evidence="1">
    <location>
        <begin position="389"/>
        <end position="403"/>
    </location>
</feature>
<feature type="compositionally biased region" description="Polar residues" evidence="1">
    <location>
        <begin position="379"/>
        <end position="388"/>
    </location>
</feature>
<dbReference type="EMBL" id="JABFUD020000020">
    <property type="protein sequence ID" value="KAI5064012.1"/>
    <property type="molecule type" value="Genomic_DNA"/>
</dbReference>
<feature type="region of interest" description="Disordered" evidence="1">
    <location>
        <begin position="379"/>
        <end position="403"/>
    </location>
</feature>
<keyword evidence="4" id="KW-1185">Reference proteome</keyword>
<keyword evidence="2" id="KW-0472">Membrane</keyword>
<feature type="transmembrane region" description="Helical" evidence="2">
    <location>
        <begin position="12"/>
        <end position="30"/>
    </location>
</feature>
<keyword evidence="2" id="KW-1133">Transmembrane helix</keyword>
<organism evidence="3 4">
    <name type="scientific">Adiantum capillus-veneris</name>
    <name type="common">Maidenhair fern</name>
    <dbReference type="NCBI Taxonomy" id="13818"/>
    <lineage>
        <taxon>Eukaryota</taxon>
        <taxon>Viridiplantae</taxon>
        <taxon>Streptophyta</taxon>
        <taxon>Embryophyta</taxon>
        <taxon>Tracheophyta</taxon>
        <taxon>Polypodiopsida</taxon>
        <taxon>Polypodiidae</taxon>
        <taxon>Polypodiales</taxon>
        <taxon>Pteridineae</taxon>
        <taxon>Pteridaceae</taxon>
        <taxon>Vittarioideae</taxon>
        <taxon>Adiantum</taxon>
    </lineage>
</organism>
<accession>A0A9D4Z7Y9</accession>
<sequence length="561" mass="61611">MEETLIPSASPFEDLQALLAIVFSAVTYLIDFASNIATAHEYHHMVEVHPSWIGIFIGLLTVMAIAHITNAVIFKLELKKEDQPLKAAYLFPLMQLSRLVQALWRTWSWKGLGNLKADDQNTLYSILSVSLETGPQLTLQFVVFVLYYRKTQGRPPTTLLVSILASFLSGSVNGGLAVLAVSYAKTQNMPPSWWVKVVGFIISGVFTTSALFLQCWIYTVQMLWGYNNGYPIAAYVTLELSFYFILFMILLRRRGPSASNALTTYCNGKRLLHCAALGYLSAKIGPLQPLTNDSRVKDELGKAVYWYRLLLVSSAHLCLYAGVFLLSLVGPPHLRWSSMCPAFLSISTPDKLKGFPLAKEGYPALSSKEAGPEVELGSASQINGNNTSMHRESHSMESKEADQIDGIKESYPTDKAHIKVYIDDHGNVEGVENDCICNGPVLSTSPEAGEGELEGAAQIDDSNPSMHTGSHIIERKEIGQAELQGTAPMGVMKEAETRDKAHKVYVDEDDGNEDKEGAENGCQCCLPVLSTTPECGDGELEGAAQIHDINLSLHITKSHYI</sequence>
<dbReference type="OrthoDB" id="1923554at2759"/>